<dbReference type="Gene3D" id="3.30.2320.80">
    <property type="match status" value="1"/>
</dbReference>
<dbReference type="HAMAP" id="MF_00213">
    <property type="entry name" value="HypA_HybF"/>
    <property type="match status" value="1"/>
</dbReference>
<dbReference type="PIRSF" id="PIRSF004761">
    <property type="entry name" value="Hydrgn_mat_HypA"/>
    <property type="match status" value="1"/>
</dbReference>
<comment type="function">
    <text evidence="4">Involved in the maturation of [NiFe] hydrogenases. Required for nickel insertion into the metal center of the hydrogenase.</text>
</comment>
<dbReference type="InterPro" id="IPR000688">
    <property type="entry name" value="HypA/HybF"/>
</dbReference>
<dbReference type="RefSeq" id="WP_248154250.1">
    <property type="nucleotide sequence ID" value="NZ_JALNMJ010000007.1"/>
</dbReference>
<sequence length="113" mass="12252">MHEMSLCESILDILKDQAAKDQFTQVKRVAVDIGPLSCVEPEALQFGFDVVMKGSLAEGAVLDIARPPAEALCLNCFKTVPVKARFDSCPECGSDALQVVSGEELKIRELEVV</sequence>
<keyword evidence="3 4" id="KW-0862">Zinc</keyword>
<reference evidence="5" key="1">
    <citation type="submission" date="2022-04" db="EMBL/GenBank/DDBJ databases">
        <title>Roseibium sp. CAU 1639 isolated from mud.</title>
        <authorList>
            <person name="Kim W."/>
        </authorList>
    </citation>
    <scope>NUCLEOTIDE SEQUENCE</scope>
    <source>
        <strain evidence="5">CAU 1639</strain>
    </source>
</reference>
<name>A0ABT0GTZ9_9HYPH</name>
<accession>A0ABT0GTZ9</accession>
<dbReference type="PANTHER" id="PTHR34535">
    <property type="entry name" value="HYDROGENASE MATURATION FACTOR HYPA"/>
    <property type="match status" value="1"/>
</dbReference>
<evidence type="ECO:0000256" key="1">
    <source>
        <dbReference type="ARBA" id="ARBA00022596"/>
    </source>
</evidence>
<keyword evidence="2 4" id="KW-0479">Metal-binding</keyword>
<evidence type="ECO:0000256" key="3">
    <source>
        <dbReference type="ARBA" id="ARBA00022833"/>
    </source>
</evidence>
<evidence type="ECO:0000313" key="5">
    <source>
        <dbReference type="EMBL" id="MCK7612908.1"/>
    </source>
</evidence>
<dbReference type="Pfam" id="PF01155">
    <property type="entry name" value="HypA"/>
    <property type="match status" value="1"/>
</dbReference>
<feature type="binding site" evidence="4">
    <location>
        <position position="92"/>
    </location>
    <ligand>
        <name>Zn(2+)</name>
        <dbReference type="ChEBI" id="CHEBI:29105"/>
    </ligand>
</feature>
<proteinExistence type="inferred from homology"/>
<evidence type="ECO:0000313" key="6">
    <source>
        <dbReference type="Proteomes" id="UP001431221"/>
    </source>
</evidence>
<keyword evidence="6" id="KW-1185">Reference proteome</keyword>
<keyword evidence="1 4" id="KW-0533">Nickel</keyword>
<comment type="similarity">
    <text evidence="4">Belongs to the HypA/HybF family.</text>
</comment>
<feature type="binding site" evidence="4">
    <location>
        <position position="76"/>
    </location>
    <ligand>
        <name>Zn(2+)</name>
        <dbReference type="ChEBI" id="CHEBI:29105"/>
    </ligand>
</feature>
<feature type="binding site" evidence="4">
    <location>
        <position position="2"/>
    </location>
    <ligand>
        <name>Ni(2+)</name>
        <dbReference type="ChEBI" id="CHEBI:49786"/>
    </ligand>
</feature>
<organism evidence="5 6">
    <name type="scientific">Roseibium sediminicola</name>
    <dbReference type="NCBI Taxonomy" id="2933272"/>
    <lineage>
        <taxon>Bacteria</taxon>
        <taxon>Pseudomonadati</taxon>
        <taxon>Pseudomonadota</taxon>
        <taxon>Alphaproteobacteria</taxon>
        <taxon>Hyphomicrobiales</taxon>
        <taxon>Stappiaceae</taxon>
        <taxon>Roseibium</taxon>
    </lineage>
</organism>
<evidence type="ECO:0000256" key="4">
    <source>
        <dbReference type="HAMAP-Rule" id="MF_00213"/>
    </source>
</evidence>
<dbReference type="PANTHER" id="PTHR34535:SF3">
    <property type="entry name" value="HYDROGENASE MATURATION FACTOR HYPA"/>
    <property type="match status" value="1"/>
</dbReference>
<dbReference type="Proteomes" id="UP001431221">
    <property type="component" value="Unassembled WGS sequence"/>
</dbReference>
<dbReference type="NCBIfam" id="TIGR00100">
    <property type="entry name" value="hypA"/>
    <property type="match status" value="1"/>
</dbReference>
<gene>
    <name evidence="4 5" type="primary">hypA</name>
    <name evidence="5" type="ORF">M0H32_12100</name>
</gene>
<evidence type="ECO:0000256" key="2">
    <source>
        <dbReference type="ARBA" id="ARBA00022723"/>
    </source>
</evidence>
<comment type="caution">
    <text evidence="5">The sequence shown here is derived from an EMBL/GenBank/DDBJ whole genome shotgun (WGS) entry which is preliminary data.</text>
</comment>
<feature type="binding site" evidence="4">
    <location>
        <position position="73"/>
    </location>
    <ligand>
        <name>Zn(2+)</name>
        <dbReference type="ChEBI" id="CHEBI:29105"/>
    </ligand>
</feature>
<dbReference type="EMBL" id="JALNMJ010000007">
    <property type="protein sequence ID" value="MCK7612908.1"/>
    <property type="molecule type" value="Genomic_DNA"/>
</dbReference>
<feature type="binding site" evidence="4">
    <location>
        <position position="89"/>
    </location>
    <ligand>
        <name>Zn(2+)</name>
        <dbReference type="ChEBI" id="CHEBI:29105"/>
    </ligand>
</feature>
<protein>
    <recommendedName>
        <fullName evidence="4">Hydrogenase maturation factor HypA</fullName>
    </recommendedName>
</protein>